<comment type="caution">
    <text evidence="1">The sequence shown here is derived from an EMBL/GenBank/DDBJ whole genome shotgun (WGS) entry which is preliminary data.</text>
</comment>
<evidence type="ECO:0000313" key="1">
    <source>
        <dbReference type="EMBL" id="TWG11466.1"/>
    </source>
</evidence>
<accession>A0A561VIM3</accession>
<protein>
    <submittedName>
        <fullName evidence="1">Uncharacterized protein</fullName>
    </submittedName>
</protein>
<dbReference type="EMBL" id="VIWY01000006">
    <property type="protein sequence ID" value="TWG11466.1"/>
    <property type="molecule type" value="Genomic_DNA"/>
</dbReference>
<name>A0A561VIM3_ACTTI</name>
<gene>
    <name evidence="1" type="ORF">FHX34_106196</name>
</gene>
<sequence>MTVETTGAGHAPPTGPAVHWDVADRDGTVSWPGLEGEQWTLSCDAPVRLSFSGERLVTVDVLSISDRLRGVGISGAPGRHYFDSGWLWLPLSDAPVTRQVSGPARVEVTLVGQLLVRVRFRLDPATSGEER</sequence>
<proteinExistence type="predicted"/>
<dbReference type="Proteomes" id="UP000320239">
    <property type="component" value="Unassembled WGS sequence"/>
</dbReference>
<dbReference type="AlphaFoldDB" id="A0A561VIM3"/>
<organism evidence="1 2">
    <name type="scientific">Actinoplanes teichomyceticus</name>
    <dbReference type="NCBI Taxonomy" id="1867"/>
    <lineage>
        <taxon>Bacteria</taxon>
        <taxon>Bacillati</taxon>
        <taxon>Actinomycetota</taxon>
        <taxon>Actinomycetes</taxon>
        <taxon>Micromonosporales</taxon>
        <taxon>Micromonosporaceae</taxon>
        <taxon>Actinoplanes</taxon>
    </lineage>
</organism>
<evidence type="ECO:0000313" key="2">
    <source>
        <dbReference type="Proteomes" id="UP000320239"/>
    </source>
</evidence>
<keyword evidence="2" id="KW-1185">Reference proteome</keyword>
<reference evidence="1 2" key="1">
    <citation type="submission" date="2019-06" db="EMBL/GenBank/DDBJ databases">
        <title>Sequencing the genomes of 1000 actinobacteria strains.</title>
        <authorList>
            <person name="Klenk H.-P."/>
        </authorList>
    </citation>
    <scope>NUCLEOTIDE SEQUENCE [LARGE SCALE GENOMIC DNA]</scope>
    <source>
        <strain evidence="1 2">DSM 43866</strain>
    </source>
</reference>